<keyword evidence="2" id="KW-0489">Methyltransferase</keyword>
<evidence type="ECO:0000256" key="2">
    <source>
        <dbReference type="ARBA" id="ARBA00022603"/>
    </source>
</evidence>
<dbReference type="PROSITE" id="PS01124">
    <property type="entry name" value="HTH_ARAC_FAMILY_2"/>
    <property type="match status" value="1"/>
</dbReference>
<sequence>MSDSFTTESARWRALTIRDATANGHFVYTVKSTRIYCRPTCPARLARRANIGFCKAPADAEKLGYRACKRCKPDLAVQDDPQGVVIAKACWLIEEEVGKGKVDGEGGKEGKGLRLQDLAKSVGLTPRYFHKIFKERMGVTPNEYAKAKMAEKRGISDTDTNSLEIGQGQDNSDSLNLDLDAFDYNDLLDFNLDPTLPVDGSFSWGDVQIPDQGIQRALPTFGQELDGNVQTLSWNNGFEPDAMSAGSNSSGVDIFSDRILCDQLVAQNTRGWEPCMPTITCFEADAAQVVDTHVTYADFILNFNVEALAGWV</sequence>
<dbReference type="Proteomes" id="UP000799428">
    <property type="component" value="Unassembled WGS sequence"/>
</dbReference>
<organism evidence="7 8">
    <name type="scientific">Pleomassaria siparia CBS 279.74</name>
    <dbReference type="NCBI Taxonomy" id="1314801"/>
    <lineage>
        <taxon>Eukaryota</taxon>
        <taxon>Fungi</taxon>
        <taxon>Dikarya</taxon>
        <taxon>Ascomycota</taxon>
        <taxon>Pezizomycotina</taxon>
        <taxon>Dothideomycetes</taxon>
        <taxon>Pleosporomycetidae</taxon>
        <taxon>Pleosporales</taxon>
        <taxon>Pleomassariaceae</taxon>
        <taxon>Pleomassaria</taxon>
    </lineage>
</organism>
<dbReference type="Pfam" id="PF00165">
    <property type="entry name" value="HTH_AraC"/>
    <property type="match status" value="1"/>
</dbReference>
<dbReference type="InterPro" id="IPR004026">
    <property type="entry name" value="Ada_DNA_repair_Zn-bd"/>
</dbReference>
<dbReference type="GO" id="GO:0043565">
    <property type="term" value="F:sequence-specific DNA binding"/>
    <property type="evidence" value="ECO:0007669"/>
    <property type="project" value="InterPro"/>
</dbReference>
<accession>A0A6G1JYA9</accession>
<dbReference type="InterPro" id="IPR009057">
    <property type="entry name" value="Homeodomain-like_sf"/>
</dbReference>
<dbReference type="Pfam" id="PF02805">
    <property type="entry name" value="Ada_Zn_binding"/>
    <property type="match status" value="1"/>
</dbReference>
<dbReference type="SUPFAM" id="SSF57884">
    <property type="entry name" value="Ada DNA repair protein, N-terminal domain (N-Ada 10)"/>
    <property type="match status" value="1"/>
</dbReference>
<evidence type="ECO:0000256" key="5">
    <source>
        <dbReference type="ARBA" id="ARBA00023163"/>
    </source>
</evidence>
<dbReference type="Gene3D" id="3.40.10.10">
    <property type="entry name" value="DNA Methylphosphotriester Repair Domain"/>
    <property type="match status" value="1"/>
</dbReference>
<gene>
    <name evidence="7" type="ORF">K504DRAFT_460467</name>
</gene>
<protein>
    <recommendedName>
        <fullName evidence="6">HTH araC/xylS-type domain-containing protein</fullName>
    </recommendedName>
</protein>
<name>A0A6G1JYA9_9PLEO</name>
<dbReference type="GO" id="GO:0006281">
    <property type="term" value="P:DNA repair"/>
    <property type="evidence" value="ECO:0007669"/>
    <property type="project" value="InterPro"/>
</dbReference>
<evidence type="ECO:0000256" key="4">
    <source>
        <dbReference type="ARBA" id="ARBA00023159"/>
    </source>
</evidence>
<keyword evidence="4" id="KW-0010">Activator</keyword>
<dbReference type="SUPFAM" id="SSF46689">
    <property type="entry name" value="Homeodomain-like"/>
    <property type="match status" value="1"/>
</dbReference>
<keyword evidence="3" id="KW-0805">Transcription regulation</keyword>
<dbReference type="GO" id="GO:0003700">
    <property type="term" value="F:DNA-binding transcription factor activity"/>
    <property type="evidence" value="ECO:0007669"/>
    <property type="project" value="InterPro"/>
</dbReference>
<dbReference type="InterPro" id="IPR018060">
    <property type="entry name" value="HTH_AraC"/>
</dbReference>
<proteinExistence type="predicted"/>
<keyword evidence="5" id="KW-0804">Transcription</keyword>
<dbReference type="GO" id="GO:0032259">
    <property type="term" value="P:methylation"/>
    <property type="evidence" value="ECO:0007669"/>
    <property type="project" value="UniProtKB-KW"/>
</dbReference>
<evidence type="ECO:0000256" key="3">
    <source>
        <dbReference type="ARBA" id="ARBA00023015"/>
    </source>
</evidence>
<feature type="domain" description="HTH araC/xylS-type" evidence="6">
    <location>
        <begin position="115"/>
        <end position="147"/>
    </location>
</feature>
<dbReference type="Gene3D" id="1.10.10.60">
    <property type="entry name" value="Homeodomain-like"/>
    <property type="match status" value="1"/>
</dbReference>
<dbReference type="InterPro" id="IPR035451">
    <property type="entry name" value="Ada-like_dom_sf"/>
</dbReference>
<keyword evidence="2" id="KW-0808">Transferase</keyword>
<reference evidence="7" key="1">
    <citation type="journal article" date="2020" name="Stud. Mycol.">
        <title>101 Dothideomycetes genomes: a test case for predicting lifestyles and emergence of pathogens.</title>
        <authorList>
            <person name="Haridas S."/>
            <person name="Albert R."/>
            <person name="Binder M."/>
            <person name="Bloem J."/>
            <person name="Labutti K."/>
            <person name="Salamov A."/>
            <person name="Andreopoulos B."/>
            <person name="Baker S."/>
            <person name="Barry K."/>
            <person name="Bills G."/>
            <person name="Bluhm B."/>
            <person name="Cannon C."/>
            <person name="Castanera R."/>
            <person name="Culley D."/>
            <person name="Daum C."/>
            <person name="Ezra D."/>
            <person name="Gonzalez J."/>
            <person name="Henrissat B."/>
            <person name="Kuo A."/>
            <person name="Liang C."/>
            <person name="Lipzen A."/>
            <person name="Lutzoni F."/>
            <person name="Magnuson J."/>
            <person name="Mondo S."/>
            <person name="Nolan M."/>
            <person name="Ohm R."/>
            <person name="Pangilinan J."/>
            <person name="Park H.-J."/>
            <person name="Ramirez L."/>
            <person name="Alfaro M."/>
            <person name="Sun H."/>
            <person name="Tritt A."/>
            <person name="Yoshinaga Y."/>
            <person name="Zwiers L.-H."/>
            <person name="Turgeon B."/>
            <person name="Goodwin S."/>
            <person name="Spatafora J."/>
            <person name="Crous P."/>
            <person name="Grigoriev I."/>
        </authorList>
    </citation>
    <scope>NUCLEOTIDE SEQUENCE</scope>
    <source>
        <strain evidence="7">CBS 279.74</strain>
    </source>
</reference>
<keyword evidence="8" id="KW-1185">Reference proteome</keyword>
<dbReference type="GO" id="GO:0008168">
    <property type="term" value="F:methyltransferase activity"/>
    <property type="evidence" value="ECO:0007669"/>
    <property type="project" value="UniProtKB-KW"/>
</dbReference>
<evidence type="ECO:0000259" key="6">
    <source>
        <dbReference type="PROSITE" id="PS01124"/>
    </source>
</evidence>
<dbReference type="AlphaFoldDB" id="A0A6G1JYA9"/>
<dbReference type="EMBL" id="MU005779">
    <property type="protein sequence ID" value="KAF2705201.1"/>
    <property type="molecule type" value="Genomic_DNA"/>
</dbReference>
<dbReference type="OrthoDB" id="2447880at2759"/>
<evidence type="ECO:0000313" key="7">
    <source>
        <dbReference type="EMBL" id="KAF2705201.1"/>
    </source>
</evidence>
<evidence type="ECO:0000256" key="1">
    <source>
        <dbReference type="ARBA" id="ARBA00001947"/>
    </source>
</evidence>
<comment type="cofactor">
    <cofactor evidence="1">
        <name>Zn(2+)</name>
        <dbReference type="ChEBI" id="CHEBI:29105"/>
    </cofactor>
</comment>
<dbReference type="GO" id="GO:0008270">
    <property type="term" value="F:zinc ion binding"/>
    <property type="evidence" value="ECO:0007669"/>
    <property type="project" value="InterPro"/>
</dbReference>
<evidence type="ECO:0000313" key="8">
    <source>
        <dbReference type="Proteomes" id="UP000799428"/>
    </source>
</evidence>